<protein>
    <submittedName>
        <fullName evidence="1">Uncharacterized protein</fullName>
    </submittedName>
</protein>
<dbReference type="EMBL" id="JACEIK010000007">
    <property type="protein sequence ID" value="MCD7446224.1"/>
    <property type="molecule type" value="Genomic_DNA"/>
</dbReference>
<organism evidence="1 2">
    <name type="scientific">Datura stramonium</name>
    <name type="common">Jimsonweed</name>
    <name type="synonym">Common thornapple</name>
    <dbReference type="NCBI Taxonomy" id="4076"/>
    <lineage>
        <taxon>Eukaryota</taxon>
        <taxon>Viridiplantae</taxon>
        <taxon>Streptophyta</taxon>
        <taxon>Embryophyta</taxon>
        <taxon>Tracheophyta</taxon>
        <taxon>Spermatophyta</taxon>
        <taxon>Magnoliopsida</taxon>
        <taxon>eudicotyledons</taxon>
        <taxon>Gunneridae</taxon>
        <taxon>Pentapetalae</taxon>
        <taxon>asterids</taxon>
        <taxon>lamiids</taxon>
        <taxon>Solanales</taxon>
        <taxon>Solanaceae</taxon>
        <taxon>Solanoideae</taxon>
        <taxon>Datureae</taxon>
        <taxon>Datura</taxon>
    </lineage>
</organism>
<reference evidence="1 2" key="1">
    <citation type="journal article" date="2021" name="BMC Genomics">
        <title>Datura genome reveals duplications of psychoactive alkaloid biosynthetic genes and high mutation rate following tissue culture.</title>
        <authorList>
            <person name="Rajewski A."/>
            <person name="Carter-House D."/>
            <person name="Stajich J."/>
            <person name="Litt A."/>
        </authorList>
    </citation>
    <scope>NUCLEOTIDE SEQUENCE [LARGE SCALE GENOMIC DNA]</scope>
    <source>
        <strain evidence="1">AR-01</strain>
    </source>
</reference>
<keyword evidence="2" id="KW-1185">Reference proteome</keyword>
<dbReference type="Proteomes" id="UP000823775">
    <property type="component" value="Unassembled WGS sequence"/>
</dbReference>
<evidence type="ECO:0000313" key="2">
    <source>
        <dbReference type="Proteomes" id="UP000823775"/>
    </source>
</evidence>
<sequence>MQGPSRLPGCMQLIFDPSQHLRVPPRPYGRLLYRYNQQRQQKTMVQVTQLPPHHRMSCGEMVYVPPAPAPATSLLIQVDLFAHRLNQLVPYEIQLNMNDALELASVFVPEDSGIVYASSPLHTEHIVCRKDRCGK</sequence>
<gene>
    <name evidence="1" type="ORF">HAX54_045281</name>
</gene>
<accession>A0ABS8RHA0</accession>
<comment type="caution">
    <text evidence="1">The sequence shown here is derived from an EMBL/GenBank/DDBJ whole genome shotgun (WGS) entry which is preliminary data.</text>
</comment>
<proteinExistence type="predicted"/>
<evidence type="ECO:0000313" key="1">
    <source>
        <dbReference type="EMBL" id="MCD7446224.1"/>
    </source>
</evidence>
<name>A0ABS8RHA0_DATST</name>